<comment type="caution">
    <text evidence="2">The sequence shown here is derived from an EMBL/GenBank/DDBJ whole genome shotgun (WGS) entry which is preliminary data.</text>
</comment>
<protein>
    <submittedName>
        <fullName evidence="2">Putative ribosomal N-acetyltransferase YdaF</fullName>
        <ecNumber evidence="2">2.3.1.-</ecNumber>
    </submittedName>
</protein>
<dbReference type="GO" id="GO:0016747">
    <property type="term" value="F:acyltransferase activity, transferring groups other than amino-acyl groups"/>
    <property type="evidence" value="ECO:0007669"/>
    <property type="project" value="InterPro"/>
</dbReference>
<dbReference type="PANTHER" id="PTHR43415:SF5">
    <property type="entry name" value="ACETYLTRANSFERASE"/>
    <property type="match status" value="1"/>
</dbReference>
<dbReference type="PROSITE" id="PS51186">
    <property type="entry name" value="GNAT"/>
    <property type="match status" value="1"/>
</dbReference>
<reference evidence="2 3" key="1">
    <citation type="submission" date="2017-03" db="EMBL/GenBank/DDBJ databases">
        <title>Genome sequence of Clostridium oryzae DSM 28571.</title>
        <authorList>
            <person name="Poehlein A."/>
            <person name="Daniel R."/>
        </authorList>
    </citation>
    <scope>NUCLEOTIDE SEQUENCE [LARGE SCALE GENOMIC DNA]</scope>
    <source>
        <strain evidence="2 3">DSM 28571</strain>
    </source>
</reference>
<dbReference type="AlphaFoldDB" id="A0A1V4IYN3"/>
<dbReference type="Gene3D" id="3.40.630.30">
    <property type="match status" value="1"/>
</dbReference>
<keyword evidence="3" id="KW-1185">Reference proteome</keyword>
<dbReference type="Proteomes" id="UP000190080">
    <property type="component" value="Unassembled WGS sequence"/>
</dbReference>
<dbReference type="InterPro" id="IPR000182">
    <property type="entry name" value="GNAT_dom"/>
</dbReference>
<dbReference type="EMBL" id="MZGV01000001">
    <property type="protein sequence ID" value="OPJ65003.1"/>
    <property type="molecule type" value="Genomic_DNA"/>
</dbReference>
<evidence type="ECO:0000259" key="1">
    <source>
        <dbReference type="PROSITE" id="PS51186"/>
    </source>
</evidence>
<sequence length="182" mass="21477">MRDILDGKELKISPIDETDEIVLKQWFNDGEFLRYYDFLPAIVSNNSAVKDVLNYYENTNERYIFGIRDKKEDQLLGVIGFDNIVWTSGTAFMFIGIGNKHNQGKGLGTQAINMLLDYGFNEFNFHKIQLNVLQYNERAIKLYEKVGFVKEGTYREYVYRDGIRYDMYLYGMLKSEWKNHIN</sequence>
<dbReference type="InterPro" id="IPR016181">
    <property type="entry name" value="Acyl_CoA_acyltransferase"/>
</dbReference>
<organism evidence="2 3">
    <name type="scientific">Clostridium oryzae</name>
    <dbReference type="NCBI Taxonomy" id="1450648"/>
    <lineage>
        <taxon>Bacteria</taxon>
        <taxon>Bacillati</taxon>
        <taxon>Bacillota</taxon>
        <taxon>Clostridia</taxon>
        <taxon>Eubacteriales</taxon>
        <taxon>Clostridiaceae</taxon>
        <taxon>Clostridium</taxon>
    </lineage>
</organism>
<dbReference type="RefSeq" id="WP_079421530.1">
    <property type="nucleotide sequence ID" value="NZ_MZGV01000001.1"/>
</dbReference>
<name>A0A1V4IYN3_9CLOT</name>
<accession>A0A1V4IYN3</accession>
<dbReference type="SUPFAM" id="SSF55729">
    <property type="entry name" value="Acyl-CoA N-acyltransferases (Nat)"/>
    <property type="match status" value="1"/>
</dbReference>
<gene>
    <name evidence="2" type="primary">ydaF_1</name>
    <name evidence="2" type="ORF">CLORY_00030</name>
</gene>
<feature type="domain" description="N-acetyltransferase" evidence="1">
    <location>
        <begin position="10"/>
        <end position="170"/>
    </location>
</feature>
<evidence type="ECO:0000313" key="2">
    <source>
        <dbReference type="EMBL" id="OPJ65003.1"/>
    </source>
</evidence>
<keyword evidence="2" id="KW-0012">Acyltransferase</keyword>
<dbReference type="STRING" id="1450648.CLORY_00030"/>
<dbReference type="Pfam" id="PF13302">
    <property type="entry name" value="Acetyltransf_3"/>
    <property type="match status" value="1"/>
</dbReference>
<dbReference type="PANTHER" id="PTHR43415">
    <property type="entry name" value="SPERMIDINE N(1)-ACETYLTRANSFERASE"/>
    <property type="match status" value="1"/>
</dbReference>
<dbReference type="OrthoDB" id="9795206at2"/>
<proteinExistence type="predicted"/>
<keyword evidence="2" id="KW-0808">Transferase</keyword>
<dbReference type="EC" id="2.3.1.-" evidence="2"/>
<evidence type="ECO:0000313" key="3">
    <source>
        <dbReference type="Proteomes" id="UP000190080"/>
    </source>
</evidence>